<name>A0A240U2Q8_9BURK</name>
<dbReference type="Proteomes" id="UP000194432">
    <property type="component" value="Chromosome 1"/>
</dbReference>
<dbReference type="GO" id="GO:0005975">
    <property type="term" value="P:carbohydrate metabolic process"/>
    <property type="evidence" value="ECO:0007669"/>
    <property type="project" value="InterPro"/>
</dbReference>
<dbReference type="InterPro" id="IPR008928">
    <property type="entry name" value="6-hairpin_glycosidase_sf"/>
</dbReference>
<evidence type="ECO:0000259" key="5">
    <source>
        <dbReference type="Pfam" id="PF10091"/>
    </source>
</evidence>
<dbReference type="Gene3D" id="2.70.98.40">
    <property type="entry name" value="Glycoside hydrolase, family 65, N-terminal domain"/>
    <property type="match status" value="2"/>
</dbReference>
<feature type="transmembrane region" description="Helical" evidence="3">
    <location>
        <begin position="839"/>
        <end position="859"/>
    </location>
</feature>
<dbReference type="GO" id="GO:0016757">
    <property type="term" value="F:glycosyltransferase activity"/>
    <property type="evidence" value="ECO:0007669"/>
    <property type="project" value="UniProtKB-KW"/>
</dbReference>
<dbReference type="PANTHER" id="PTHR37469">
    <property type="entry name" value="CELLOBIONIC ACID PHOSPHORYLASE-RELATED"/>
    <property type="match status" value="1"/>
</dbReference>
<organism evidence="7 8">
    <name type="scientific">Acidovorax carolinensis</name>
    <dbReference type="NCBI Taxonomy" id="553814"/>
    <lineage>
        <taxon>Bacteria</taxon>
        <taxon>Pseudomonadati</taxon>
        <taxon>Pseudomonadota</taxon>
        <taxon>Betaproteobacteria</taxon>
        <taxon>Burkholderiales</taxon>
        <taxon>Comamonadaceae</taxon>
        <taxon>Acidovorax</taxon>
    </lineage>
</organism>
<accession>A0A240U2Q8</accession>
<dbReference type="GO" id="GO:0030246">
    <property type="term" value="F:carbohydrate binding"/>
    <property type="evidence" value="ECO:0007669"/>
    <property type="project" value="InterPro"/>
</dbReference>
<keyword evidence="3" id="KW-0472">Membrane</keyword>
<dbReference type="Pfam" id="PF17167">
    <property type="entry name" value="Glyco_hydro_94"/>
    <property type="match status" value="1"/>
</dbReference>
<dbReference type="InterPro" id="IPR010383">
    <property type="entry name" value="Glyco_hydrolase_94_b-supersand"/>
</dbReference>
<evidence type="ECO:0000259" key="4">
    <source>
        <dbReference type="Pfam" id="PF06165"/>
    </source>
</evidence>
<dbReference type="SMART" id="SM01068">
    <property type="entry name" value="CBM_X"/>
    <property type="match status" value="2"/>
</dbReference>
<dbReference type="InterPro" id="IPR052047">
    <property type="entry name" value="GH94_Enzymes"/>
</dbReference>
<dbReference type="RefSeq" id="WP_094097742.1">
    <property type="nucleotide sequence ID" value="NZ_CP021361.1"/>
</dbReference>
<feature type="domain" description="Glycoamylase-like" evidence="5">
    <location>
        <begin position="1298"/>
        <end position="1506"/>
    </location>
</feature>
<dbReference type="InterPro" id="IPR037820">
    <property type="entry name" value="GH94N_NdvB"/>
</dbReference>
<dbReference type="Gene3D" id="1.50.10.10">
    <property type="match status" value="1"/>
</dbReference>
<feature type="transmembrane region" description="Helical" evidence="3">
    <location>
        <begin position="481"/>
        <end position="503"/>
    </location>
</feature>
<dbReference type="SUPFAM" id="SSF48208">
    <property type="entry name" value="Six-hairpin glycosidases"/>
    <property type="match status" value="1"/>
</dbReference>
<dbReference type="InterPro" id="IPR019282">
    <property type="entry name" value="Glycoamylase-like_cons_dom"/>
</dbReference>
<dbReference type="InterPro" id="IPR037018">
    <property type="entry name" value="GH65_N"/>
</dbReference>
<reference evidence="7 8" key="1">
    <citation type="submission" date="2017-05" db="EMBL/GenBank/DDBJ databases">
        <title>Polyphasic characterization of four soil-derived phenanthrene-degrading Acidovorax strains and proposal of Acidovorax phenanthrenivorans sp. nov.</title>
        <authorList>
            <person name="Singleton D.R."/>
            <person name="Lee J."/>
            <person name="Dickey A.N."/>
            <person name="Stroud A."/>
            <person name="Scholl E.H."/>
            <person name="Wright F.A."/>
            <person name="Aitken M.D."/>
        </authorList>
    </citation>
    <scope>NUCLEOTIDE SEQUENCE [LARGE SCALE GENOMIC DNA]</scope>
    <source>
        <strain evidence="7">NA3</strain>
    </source>
</reference>
<evidence type="ECO:0000256" key="1">
    <source>
        <dbReference type="ARBA" id="ARBA00022676"/>
    </source>
</evidence>
<dbReference type="PANTHER" id="PTHR37469:SF2">
    <property type="entry name" value="CELLOBIONIC ACID PHOSPHORYLASE"/>
    <property type="match status" value="1"/>
</dbReference>
<feature type="transmembrane region" description="Helical" evidence="3">
    <location>
        <begin position="815"/>
        <end position="833"/>
    </location>
</feature>
<gene>
    <name evidence="7" type="ORF">CBP34_08230</name>
</gene>
<feature type="domain" description="Glycosyl hydrolase 94 catalytic" evidence="6">
    <location>
        <begin position="2356"/>
        <end position="2788"/>
    </location>
</feature>
<protein>
    <submittedName>
        <fullName evidence="7">Carbohydrate-binding protein</fullName>
    </submittedName>
</protein>
<evidence type="ECO:0000259" key="6">
    <source>
        <dbReference type="Pfam" id="PF17167"/>
    </source>
</evidence>
<dbReference type="Gene3D" id="1.50.10.140">
    <property type="match status" value="2"/>
</dbReference>
<evidence type="ECO:0000313" key="8">
    <source>
        <dbReference type="Proteomes" id="UP000194432"/>
    </source>
</evidence>
<dbReference type="EMBL" id="CP021361">
    <property type="protein sequence ID" value="ART51648.1"/>
    <property type="molecule type" value="Genomic_DNA"/>
</dbReference>
<dbReference type="InterPro" id="IPR011013">
    <property type="entry name" value="Gal_mutarotase_sf_dom"/>
</dbReference>
<keyword evidence="3" id="KW-1133">Transmembrane helix</keyword>
<feature type="domain" description="Glycosyl hydrolase 94 supersandwich" evidence="4">
    <location>
        <begin position="2073"/>
        <end position="2340"/>
    </location>
</feature>
<dbReference type="SUPFAM" id="SSF74650">
    <property type="entry name" value="Galactose mutarotase-like"/>
    <property type="match status" value="2"/>
</dbReference>
<dbReference type="InterPro" id="IPR012341">
    <property type="entry name" value="6hp_glycosidase-like_sf"/>
</dbReference>
<feature type="domain" description="Glycosyl hydrolase 94 supersandwich" evidence="4">
    <location>
        <begin position="1563"/>
        <end position="1831"/>
    </location>
</feature>
<keyword evidence="8" id="KW-1185">Reference proteome</keyword>
<feature type="transmembrane region" description="Helical" evidence="3">
    <location>
        <begin position="942"/>
        <end position="960"/>
    </location>
</feature>
<dbReference type="Pfam" id="PF10091">
    <property type="entry name" value="Glycoamylase"/>
    <property type="match status" value="1"/>
</dbReference>
<feature type="transmembrane region" description="Helical" evidence="3">
    <location>
        <begin position="405"/>
        <end position="427"/>
    </location>
</feature>
<dbReference type="Gene3D" id="2.60.420.10">
    <property type="entry name" value="Maltose phosphorylase, domain 3"/>
    <property type="match status" value="1"/>
</dbReference>
<dbReference type="InterPro" id="IPR029044">
    <property type="entry name" value="Nucleotide-diphossugar_trans"/>
</dbReference>
<proteinExistence type="predicted"/>
<dbReference type="InterPro" id="IPR033432">
    <property type="entry name" value="GH94_catalytic"/>
</dbReference>
<dbReference type="SUPFAM" id="SSF53448">
    <property type="entry name" value="Nucleotide-diphospho-sugar transferases"/>
    <property type="match status" value="1"/>
</dbReference>
<evidence type="ECO:0000256" key="2">
    <source>
        <dbReference type="ARBA" id="ARBA00022679"/>
    </source>
</evidence>
<keyword evidence="2" id="KW-0808">Transferase</keyword>
<evidence type="ECO:0000256" key="3">
    <source>
        <dbReference type="SAM" id="Phobius"/>
    </source>
</evidence>
<dbReference type="Pfam" id="PF06165">
    <property type="entry name" value="GH94_b-supersand"/>
    <property type="match status" value="2"/>
</dbReference>
<feature type="transmembrane region" description="Helical" evidence="3">
    <location>
        <begin position="439"/>
        <end position="461"/>
    </location>
</feature>
<sequence length="2888" mass="314673">MLDARRGLVLEPLRAEVYGVARFDEHGRHLGASHDAGKAPFGRATFYPRLQGNVRALRAAYRYIFDAPHDEHAISPAAEWLFDNFHLIESQLKEIRAGLPPRYYRSLPVLKGAPLVGLPRVYGLAWSFVAHTDSAFDESLLVRFLNAYQQTRELTQGELWALPTTLRVVLIENLRRLAERLASHKAAQEVASLCAIRYNDLTVRALDSAFTAMEQRGVGTVFLVHLAQSTAGRRTPGESTPVQPLSPVQQWLQTAVPDLVALQNQQQINQAADQLSMGNAVTALRLIGAADWSDIISQTSLVLRVMLQSPVFAAEDEATRNTTLHGIERLSARSGQGEAAVAQALLARMSGADGDRDRDGADALAGYWLQGAGRRDLEQALGARRHASEAVALWRSVVGVSRVPLYLGALLLGSLGLLAWLMLHPWAAQVGAHASAPRLAGLVLVAALLLLPVSEIVVALVNRLISESIQPAHMPRYLLPAGIPASARVLVAIPALLSSIGTIDRLVHRLHLHFLANPEPCAQFALLTDGADADAADLPEDGPLLAHAQGLMQALNQQHPSPAGSAPRFVLLHRARTYSATQQQWIGWERKRGKLEQLVAELATGGAGAFIDLGELSRLTPQTRYVLTLDSDTQLPPGRLRALVGVAEHPQNEPRLDAAGQRVVQGYGILQPRVLAPLPARATTSLWQWMFAGQQGLDPYSAMSSDVYQDFFAEGSFTGKGLLHVATVHAVLGGRLPTDQVLSHDLLEGALVRCAVVSDVTLVEAEPEHSDTAAARLHRWTRGDWQLWPFLVHARRWGLSPINHWKLLDNLRRSLVAPASLLMLVMALAGLGLPLLTTLAVVVAAYAAGPVMGALAGLVPRRWGVVGVRYVHEASADLLCALASGIWHLALLPQQALLLCDAIVRTVHRQTVSRWHLLEWTTAEAAQTSLLTGLGATLRRHVAAPALAVGCALVLVAWGASGPWAVGWPLLALWALSPLLVWAANAPQPGRDTQQLAADDRRLLDGVARDTWRWFERCVDAQNHHLPPDNLQTAPYEVVAHRTSPTNIGLYLLSASCARQFGWIGTLELLDRLEATLGTLQAMERHRGHFLNWYDTETLQPLHPRYVSTVDSGNLCAHLVTVAQACSALAAQPLSPEAGEQAIRTSLARLQPRLGALHHGKRGLQHQSALSRLLGMAPPNPAHQPEATAFRALLAQAQEELRGMAEPRHAAIVHTRPTAHDELLWLLADHLATLHSVDRDAQAAHSGGATEATRRLMALAEALDALAWQADFRFLYHPRRHLLHIGYRLEEQQLDTSFYDLLASESRTTSLMAMAKGDLPVRHWSALGRPFFANGYHAVLRSWSGSMFEYLMPTLVIAEPYHSALGEAGRSALHEHVAYVQDLDKDMPWGISECAYAGRDHTLAYQYAPQGVPRLALRLAPVGELVIAPYATALATLVDARAACDNLRTLAALSARGRYGFYEALDFTPERQTHGEKLTLVSTYMAHHQGMTIVALANVLMGGVAQRWGRSHSRIEAVLPLLQERAPRELPTLLTTPPRLPLHARQQKTPDHVRPVTPGAQALEPTHLLSNGRYSVTLRANGAGWSRWHQTGISRWRDDALRDAHGSFLYVRQMGSSVPASVTSHPAPDARAVYRSIFHTDRVCFDALWPGLRAHTTVWVSPEDDIELRKVVVSNLGDEVIELELISALDITLATHAADEAHPAFSNLFITAQWLPAQQALRFVRTPRLQTEITLQAAHFVAGAEGNVLGLRCQTDRRLWLGRNHTPAQPLAQMTRVPEMPAALDTGLDPVAALGVMLRIAPGAHACVTFATAASQDPATLMAIIDKYRQPSYVERASAMSATLASIQWASQRPHRDYLPAVQALTTALVLTLPKVEAVNAGLRATPMAPHRVCDRRVLWQLGISGDRPLVLVMAGSRQGLGLLRTLAQALREWAHGGVACDMVVLNSEPHSYDMPLQRELSLLREHHEAGLQVLSGPVVTSLHVLRLDELSAEQLCTFASLARITLQADGHALMHQVKAWVAAHGVSMASPWRGGANDEVPTHQPSTSVPAPVGTFAPITGTFGFDVSQGLRPSKPWVNVLANAQLGALVSESGAGNTWALNSRLNQLTTWSNDPVADPPAEWLLLQDRRTREVWSLTPSAWGAADAVYRVEHAQGTTTIRHRRGALDVVVRWCVDPVTAVKQVHVQVRNMGTRREHLRLIGMVEWMMGEKRGDRATLATAPCFAPLPGGRLLGLLCTQAEAAAGFGGGTAFFCEASVGPDTDDRANDSLDWTCDRREFFDAQGDLVVPLQLGQRSGFGLDPCAALSRMVTLRAGAAFERVYLMGYAPTEAAALALVHEAMAVGAIAREDACIEHWNALLGATEVTTPDPLFDVLVNRWLLYQTVASRLHAKAGFYQAGGATGYRDQLQDAMALAWARPDTLRAQIMLCASRQFEAGDVQHWWHTPGGAGVRTHFSDDLLWLPFACTHYLERTGDHSVLDEQVEFLEGSAIPEGAEDIYESPSASATTASVYEHAARAIDRSLRTGAHGLPLMGGGDWNDGMNRVGDGGRGESVWLAWFLCAIVTDWVPLAHAQGDLARVQRWDAALRGWRAALETEAWDGDWYQRAFFDDGTALGSHTRTEGRIDLIAQAWAVLSGAAPPARQRSAMDAVEAHLVDPAAGLIQLLTPPLRHAEPSAGYIQAYPPGVRENGGQYAHGGVWALMAAAALAVREPGQPGALDVPYRYFTYLSPAHRAQHVAWGPPYGVEPYVMAADIYSQPPYVGRGGWSWYTGAAGWLHRAAVESILGLQMRAQELFFTPCLPSHWPGAEITLVRELRTLRFVLVRVESVAAQRVLPGDAPPGARLLQVGEPLRWRNLPADACFVIPLWAGAEPDTDPPMPAPAPVAR</sequence>
<keyword evidence="3" id="KW-0812">Transmembrane</keyword>
<dbReference type="CDD" id="cd11753">
    <property type="entry name" value="GH94N_ChvB_NdvB_2_like"/>
    <property type="match status" value="1"/>
</dbReference>
<keyword evidence="1" id="KW-0328">Glycosyltransferase</keyword>
<evidence type="ECO:0000313" key="7">
    <source>
        <dbReference type="EMBL" id="ART51648.1"/>
    </source>
</evidence>
<dbReference type="KEGG" id="acin:CBP34_08230"/>